<keyword evidence="1" id="KW-0175">Coiled coil</keyword>
<dbReference type="EMBL" id="CAJZBQ010000053">
    <property type="protein sequence ID" value="CAG9331390.1"/>
    <property type="molecule type" value="Genomic_DNA"/>
</dbReference>
<evidence type="ECO:0000256" key="2">
    <source>
        <dbReference type="SAM" id="MobiDB-lite"/>
    </source>
</evidence>
<accession>A0AAU9KBT4</accession>
<dbReference type="Proteomes" id="UP001162131">
    <property type="component" value="Unassembled WGS sequence"/>
</dbReference>
<comment type="caution">
    <text evidence="3">The sequence shown here is derived from an EMBL/GenBank/DDBJ whole genome shotgun (WGS) entry which is preliminary data.</text>
</comment>
<gene>
    <name evidence="3" type="ORF">BSTOLATCC_MIC53462</name>
</gene>
<evidence type="ECO:0000256" key="1">
    <source>
        <dbReference type="SAM" id="Coils"/>
    </source>
</evidence>
<sequence>MSGIKTFNEPVTARRLTRLRFLEQESDHLRTIKSDLEYCLINSKQVLNEVLSTNILSSRQHLDRSADTEVSSHVSLGQFEATVAKNIELYTLLGKYRQERNITLGKALISEQICEESVRKENEFMNEMDDQINDLKYLLDKKDNRIKTLNTQLKALEEKFSEIKNENAVILPLSESSLGYHRQIEKIKFNLSHVSKQMQKAEMQREELIENSKKLETMLEKYKLLIKNPLVRIRRSGNYNAEMSYDAGFYNNSDSSNSSEEVTFPDKFQIESKHKPELPKLDFSKISKKALTEAQSPADLSQNKIKSKIKDLEDACKDKTEYLSTLRQKVLEQRQKNQKIIDSLSKKQEFKILSNAESNFEEKKSKRKRPMSDALDYIIDPANEETKHVSAKEEPYEELFQTDNYEQEKSDSEVLDSFNGSEVEKYEEDIEEPDSILADYMNDIIR</sequence>
<evidence type="ECO:0000313" key="3">
    <source>
        <dbReference type="EMBL" id="CAG9331390.1"/>
    </source>
</evidence>
<keyword evidence="4" id="KW-1185">Reference proteome</keyword>
<feature type="region of interest" description="Disordered" evidence="2">
    <location>
        <begin position="403"/>
        <end position="431"/>
    </location>
</feature>
<dbReference type="AlphaFoldDB" id="A0AAU9KBT4"/>
<protein>
    <submittedName>
        <fullName evidence="3">Uncharacterized protein</fullName>
    </submittedName>
</protein>
<reference evidence="3" key="1">
    <citation type="submission" date="2021-09" db="EMBL/GenBank/DDBJ databases">
        <authorList>
            <consortium name="AG Swart"/>
            <person name="Singh M."/>
            <person name="Singh A."/>
            <person name="Seah K."/>
            <person name="Emmerich C."/>
        </authorList>
    </citation>
    <scope>NUCLEOTIDE SEQUENCE</scope>
    <source>
        <strain evidence="3">ATCC30299</strain>
    </source>
</reference>
<evidence type="ECO:0000313" key="4">
    <source>
        <dbReference type="Proteomes" id="UP001162131"/>
    </source>
</evidence>
<name>A0AAU9KBT4_9CILI</name>
<organism evidence="3 4">
    <name type="scientific">Blepharisma stoltei</name>
    <dbReference type="NCBI Taxonomy" id="1481888"/>
    <lineage>
        <taxon>Eukaryota</taxon>
        <taxon>Sar</taxon>
        <taxon>Alveolata</taxon>
        <taxon>Ciliophora</taxon>
        <taxon>Postciliodesmatophora</taxon>
        <taxon>Heterotrichea</taxon>
        <taxon>Heterotrichida</taxon>
        <taxon>Blepharismidae</taxon>
        <taxon>Blepharisma</taxon>
    </lineage>
</organism>
<feature type="coiled-coil region" evidence="1">
    <location>
        <begin position="191"/>
        <end position="225"/>
    </location>
</feature>
<proteinExistence type="predicted"/>
<feature type="coiled-coil region" evidence="1">
    <location>
        <begin position="125"/>
        <end position="166"/>
    </location>
</feature>